<protein>
    <submittedName>
        <fullName evidence="1">Uncharacterized protein</fullName>
    </submittedName>
</protein>
<accession>A0A656HGA1</accession>
<name>A0A656HGA1_THINJ</name>
<organism evidence="1 2">
    <name type="scientific">Thiothrix nivea (strain ATCC 35100 / DSM 5205 / JP2)</name>
    <dbReference type="NCBI Taxonomy" id="870187"/>
    <lineage>
        <taxon>Bacteria</taxon>
        <taxon>Pseudomonadati</taxon>
        <taxon>Pseudomonadota</taxon>
        <taxon>Gammaproteobacteria</taxon>
        <taxon>Thiotrichales</taxon>
        <taxon>Thiotrichaceae</taxon>
        <taxon>Thiothrix</taxon>
    </lineage>
</organism>
<keyword evidence="2" id="KW-1185">Reference proteome</keyword>
<proteinExistence type="predicted"/>
<evidence type="ECO:0000313" key="1">
    <source>
        <dbReference type="EMBL" id="EIJ36051.1"/>
    </source>
</evidence>
<reference evidence="2" key="1">
    <citation type="journal article" date="2011" name="Stand. Genomic Sci.">
        <title>Genome sequence of the filamentous, gliding Thiothrix nivea neotype strain (JP2(T)).</title>
        <authorList>
            <person name="Lapidus A."/>
            <person name="Nolan M."/>
            <person name="Lucas S."/>
            <person name="Glavina Del Rio T."/>
            <person name="Tice H."/>
            <person name="Cheng J.F."/>
            <person name="Tapia R."/>
            <person name="Han C."/>
            <person name="Goodwin L."/>
            <person name="Pitluck S."/>
            <person name="Liolios K."/>
            <person name="Pagani I."/>
            <person name="Ivanova N."/>
            <person name="Huntemann M."/>
            <person name="Mavromatis K."/>
            <person name="Mikhailova N."/>
            <person name="Pati A."/>
            <person name="Chen A."/>
            <person name="Palaniappan K."/>
            <person name="Land M."/>
            <person name="Brambilla E.M."/>
            <person name="Rohde M."/>
            <person name="Abt B."/>
            <person name="Verbarg S."/>
            <person name="Goker M."/>
            <person name="Bristow J."/>
            <person name="Eisen J.A."/>
            <person name="Markowitz V."/>
            <person name="Hugenholtz P."/>
            <person name="Kyrpides N.C."/>
            <person name="Klenk H.P."/>
            <person name="Woyke T."/>
        </authorList>
    </citation>
    <scope>NUCLEOTIDE SEQUENCE [LARGE SCALE GENOMIC DNA]</scope>
    <source>
        <strain evidence="2">ATCC 35100 / DSM 5205 / JP2</strain>
    </source>
</reference>
<dbReference type="EMBL" id="JH651384">
    <property type="protein sequence ID" value="EIJ36051.1"/>
    <property type="molecule type" value="Genomic_DNA"/>
</dbReference>
<sequence length="81" mass="9045">MPAHHCCDHMKMDKQHCHHASGADQTAKNGDCHCDQFQHSQFVLSLPEIPLLQPAPHFAPEIAIPTPLAERHETIIRPPIA</sequence>
<evidence type="ECO:0000313" key="2">
    <source>
        <dbReference type="Proteomes" id="UP000005317"/>
    </source>
</evidence>
<dbReference type="AlphaFoldDB" id="A0A656HGA1"/>
<dbReference type="Proteomes" id="UP000005317">
    <property type="component" value="Unassembled WGS sequence"/>
</dbReference>
<gene>
    <name evidence="1" type="ORF">Thini_3545</name>
</gene>